<name>A0A366E9W0_9HYPH</name>
<keyword evidence="2" id="KW-0813">Transport</keyword>
<dbReference type="GO" id="GO:0022857">
    <property type="term" value="F:transmembrane transporter activity"/>
    <property type="evidence" value="ECO:0007669"/>
    <property type="project" value="InterPro"/>
</dbReference>
<evidence type="ECO:0000256" key="3">
    <source>
        <dbReference type="ARBA" id="ARBA00022475"/>
    </source>
</evidence>
<dbReference type="Gene3D" id="1.20.1250.20">
    <property type="entry name" value="MFS general substrate transporter like domains"/>
    <property type="match status" value="2"/>
</dbReference>
<dbReference type="Pfam" id="PF07690">
    <property type="entry name" value="MFS_1"/>
    <property type="match status" value="1"/>
</dbReference>
<evidence type="ECO:0000256" key="1">
    <source>
        <dbReference type="ARBA" id="ARBA00004651"/>
    </source>
</evidence>
<feature type="transmembrane region" description="Helical" evidence="7">
    <location>
        <begin position="23"/>
        <end position="47"/>
    </location>
</feature>
<feature type="transmembrane region" description="Helical" evidence="7">
    <location>
        <begin position="306"/>
        <end position="328"/>
    </location>
</feature>
<proteinExistence type="predicted"/>
<keyword evidence="5 7" id="KW-1133">Transmembrane helix</keyword>
<feature type="transmembrane region" description="Helical" evidence="7">
    <location>
        <begin position="280"/>
        <end position="300"/>
    </location>
</feature>
<feature type="transmembrane region" description="Helical" evidence="7">
    <location>
        <begin position="89"/>
        <end position="106"/>
    </location>
</feature>
<comment type="caution">
    <text evidence="9">The sequence shown here is derived from an EMBL/GenBank/DDBJ whole genome shotgun (WGS) entry which is preliminary data.</text>
</comment>
<accession>A0A366E9W0</accession>
<feature type="transmembrane region" description="Helical" evidence="7">
    <location>
        <begin position="112"/>
        <end position="133"/>
    </location>
</feature>
<keyword evidence="10" id="KW-1185">Reference proteome</keyword>
<dbReference type="InterPro" id="IPR036259">
    <property type="entry name" value="MFS_trans_sf"/>
</dbReference>
<dbReference type="EMBL" id="QNRH01000001">
    <property type="protein sequence ID" value="RBO99151.1"/>
    <property type="molecule type" value="Genomic_DNA"/>
</dbReference>
<feature type="transmembrane region" description="Helical" evidence="7">
    <location>
        <begin position="248"/>
        <end position="268"/>
    </location>
</feature>
<feature type="transmembrane region" description="Helical" evidence="7">
    <location>
        <begin position="53"/>
        <end position="77"/>
    </location>
</feature>
<dbReference type="RefSeq" id="WP_113943018.1">
    <property type="nucleotide sequence ID" value="NZ_JBHEEG010000005.1"/>
</dbReference>
<feature type="transmembrane region" description="Helical" evidence="7">
    <location>
        <begin position="206"/>
        <end position="228"/>
    </location>
</feature>
<dbReference type="OrthoDB" id="9797524at2"/>
<dbReference type="SUPFAM" id="SSF103473">
    <property type="entry name" value="MFS general substrate transporter"/>
    <property type="match status" value="1"/>
</dbReference>
<dbReference type="PROSITE" id="PS50850">
    <property type="entry name" value="MFS"/>
    <property type="match status" value="1"/>
</dbReference>
<feature type="transmembrane region" description="Helical" evidence="7">
    <location>
        <begin position="174"/>
        <end position="194"/>
    </location>
</feature>
<reference evidence="9 10" key="1">
    <citation type="submission" date="2018-06" db="EMBL/GenBank/DDBJ databases">
        <title>Genomic Encyclopedia of Type Strains, Phase IV (KMG-IV): sequencing the most valuable type-strain genomes for metagenomic binning, comparative biology and taxonomic classification.</title>
        <authorList>
            <person name="Goeker M."/>
        </authorList>
    </citation>
    <scope>NUCLEOTIDE SEQUENCE [LARGE SCALE GENOMIC DNA]</scope>
    <source>
        <strain evidence="9 10">DSM 25619</strain>
    </source>
</reference>
<keyword evidence="4 7" id="KW-0812">Transmembrane</keyword>
<evidence type="ECO:0000256" key="4">
    <source>
        <dbReference type="ARBA" id="ARBA00022692"/>
    </source>
</evidence>
<comment type="subcellular location">
    <subcellularLocation>
        <location evidence="1">Cell membrane</location>
        <topology evidence="1">Multi-pass membrane protein</topology>
    </subcellularLocation>
</comment>
<dbReference type="PANTHER" id="PTHR23521:SF2">
    <property type="entry name" value="TRANSPORTER MFS SUPERFAMILY"/>
    <property type="match status" value="1"/>
</dbReference>
<protein>
    <submittedName>
        <fullName evidence="9">Putative MFS family arabinose efflux permease</fullName>
    </submittedName>
</protein>
<evidence type="ECO:0000256" key="2">
    <source>
        <dbReference type="ARBA" id="ARBA00022448"/>
    </source>
</evidence>
<dbReference type="GO" id="GO:0005886">
    <property type="term" value="C:plasma membrane"/>
    <property type="evidence" value="ECO:0007669"/>
    <property type="project" value="UniProtKB-SubCell"/>
</dbReference>
<evidence type="ECO:0000256" key="5">
    <source>
        <dbReference type="ARBA" id="ARBA00022989"/>
    </source>
</evidence>
<evidence type="ECO:0000313" key="10">
    <source>
        <dbReference type="Proteomes" id="UP000252893"/>
    </source>
</evidence>
<dbReference type="AlphaFoldDB" id="A0A366E9W0"/>
<gene>
    <name evidence="9" type="ORF">DFR47_101762</name>
</gene>
<feature type="transmembrane region" description="Helical" evidence="7">
    <location>
        <begin position="145"/>
        <end position="168"/>
    </location>
</feature>
<organism evidence="9 10">
    <name type="scientific">Pseudochrobactrum asaccharolyticum</name>
    <dbReference type="NCBI Taxonomy" id="354351"/>
    <lineage>
        <taxon>Bacteria</taxon>
        <taxon>Pseudomonadati</taxon>
        <taxon>Pseudomonadota</taxon>
        <taxon>Alphaproteobacteria</taxon>
        <taxon>Hyphomicrobiales</taxon>
        <taxon>Brucellaceae</taxon>
        <taxon>Pseudochrobactrum</taxon>
    </lineage>
</organism>
<dbReference type="Proteomes" id="UP000252893">
    <property type="component" value="Unassembled WGS sequence"/>
</dbReference>
<evidence type="ECO:0000313" key="9">
    <source>
        <dbReference type="EMBL" id="RBO99151.1"/>
    </source>
</evidence>
<dbReference type="PANTHER" id="PTHR23521">
    <property type="entry name" value="TRANSPORTER MFS SUPERFAMILY"/>
    <property type="match status" value="1"/>
</dbReference>
<keyword evidence="3" id="KW-1003">Cell membrane</keyword>
<dbReference type="InterPro" id="IPR011701">
    <property type="entry name" value="MFS"/>
</dbReference>
<evidence type="ECO:0000256" key="7">
    <source>
        <dbReference type="SAM" id="Phobius"/>
    </source>
</evidence>
<evidence type="ECO:0000259" key="8">
    <source>
        <dbReference type="PROSITE" id="PS50850"/>
    </source>
</evidence>
<feature type="transmembrane region" description="Helical" evidence="7">
    <location>
        <begin position="371"/>
        <end position="392"/>
    </location>
</feature>
<keyword evidence="6 7" id="KW-0472">Membrane</keyword>
<dbReference type="InterPro" id="IPR047200">
    <property type="entry name" value="MFS_YcaD-like"/>
</dbReference>
<evidence type="ECO:0000256" key="6">
    <source>
        <dbReference type="ARBA" id="ARBA00023136"/>
    </source>
</evidence>
<feature type="domain" description="Major facilitator superfamily (MFS) profile" evidence="8">
    <location>
        <begin position="22"/>
        <end position="393"/>
    </location>
</feature>
<sequence>MQQDHLPSETVSEVIQPTQWRSLGAAIATISAVGAAIGLGIPLLSVLLESRGYSASIIGANTAVAGLASLFGAALSARIGSYLGVARSMMLMLLISGLSFLGFYLFPNIIAWFALRVSLHFALTVLFVLSEYWVNTSAPPAKRGLVLGIYATCLSLGFAVGPWMFSIIGSGGFTPFGIGIVIITLAAIPVMIASKDSPEFEEGEHVPFLPYIFAVPAATMAVFVYGAVETGGFALFPVFGTRVGLNEGDAALLLTMVGLGNVLMQIPLGLISDRIRDRRILLLICALIGFAGMMLLPYVITNWYLMAFLLLIWGGVVAGLYTVGLAHLGSQLQGRELASANAAFIFCYGIGMLAGPQAAGVGMDLMGATGFPITLSLFFAAFIIILLIRLTVRKQRA</sequence>
<dbReference type="InterPro" id="IPR020846">
    <property type="entry name" value="MFS_dom"/>
</dbReference>
<dbReference type="CDD" id="cd17477">
    <property type="entry name" value="MFS_YcaD_like"/>
    <property type="match status" value="1"/>
</dbReference>
<feature type="transmembrane region" description="Helical" evidence="7">
    <location>
        <begin position="340"/>
        <end position="359"/>
    </location>
</feature>